<dbReference type="InterPro" id="IPR014729">
    <property type="entry name" value="Rossmann-like_a/b/a_fold"/>
</dbReference>
<dbReference type="CDD" id="cd07960">
    <property type="entry name" value="Anticodon_Ia_Ile_BEm"/>
    <property type="match status" value="1"/>
</dbReference>
<dbReference type="GO" id="GO:0004822">
    <property type="term" value="F:isoleucine-tRNA ligase activity"/>
    <property type="evidence" value="ECO:0007669"/>
    <property type="project" value="UniProtKB-EC"/>
</dbReference>
<evidence type="ECO:0000313" key="15">
    <source>
        <dbReference type="EMBL" id="TVY55442.1"/>
    </source>
</evidence>
<feature type="compositionally biased region" description="Pro residues" evidence="12">
    <location>
        <begin position="534"/>
        <end position="543"/>
    </location>
</feature>
<organism evidence="15 16">
    <name type="scientific">Lachnellula cervina</name>
    <dbReference type="NCBI Taxonomy" id="1316786"/>
    <lineage>
        <taxon>Eukaryota</taxon>
        <taxon>Fungi</taxon>
        <taxon>Dikarya</taxon>
        <taxon>Ascomycota</taxon>
        <taxon>Pezizomycotina</taxon>
        <taxon>Leotiomycetes</taxon>
        <taxon>Helotiales</taxon>
        <taxon>Lachnaceae</taxon>
        <taxon>Lachnellula</taxon>
    </lineage>
</organism>
<keyword evidence="16" id="KW-1185">Reference proteome</keyword>
<evidence type="ECO:0000256" key="6">
    <source>
        <dbReference type="ARBA" id="ARBA00022840"/>
    </source>
</evidence>
<dbReference type="SUPFAM" id="SSF52374">
    <property type="entry name" value="Nucleotidylyl transferase"/>
    <property type="match status" value="1"/>
</dbReference>
<evidence type="ECO:0000256" key="5">
    <source>
        <dbReference type="ARBA" id="ARBA00022741"/>
    </source>
</evidence>
<dbReference type="InterPro" id="IPR013155">
    <property type="entry name" value="M/V/L/I-tRNA-synth_anticd-bd"/>
</dbReference>
<feature type="compositionally biased region" description="Low complexity" evidence="12">
    <location>
        <begin position="346"/>
        <end position="356"/>
    </location>
</feature>
<dbReference type="SUPFAM" id="SSF50677">
    <property type="entry name" value="ValRS/IleRS/LeuRS editing domain"/>
    <property type="match status" value="1"/>
</dbReference>
<dbReference type="EMBL" id="QGMG01000240">
    <property type="protein sequence ID" value="TVY55442.1"/>
    <property type="molecule type" value="Genomic_DNA"/>
</dbReference>
<keyword evidence="7" id="KW-0648">Protein biosynthesis</keyword>
<evidence type="ECO:0000259" key="14">
    <source>
        <dbReference type="Pfam" id="PF08264"/>
    </source>
</evidence>
<dbReference type="Gene3D" id="3.90.740.10">
    <property type="entry name" value="Valyl/Leucyl/Isoleucyl-tRNA synthetase, editing domain"/>
    <property type="match status" value="1"/>
</dbReference>
<evidence type="ECO:0000259" key="13">
    <source>
        <dbReference type="Pfam" id="PF00133"/>
    </source>
</evidence>
<dbReference type="Pfam" id="PF08264">
    <property type="entry name" value="Anticodon_1"/>
    <property type="match status" value="1"/>
</dbReference>
<feature type="compositionally biased region" description="Acidic residues" evidence="12">
    <location>
        <begin position="312"/>
        <end position="322"/>
    </location>
</feature>
<feature type="region of interest" description="Disordered" evidence="12">
    <location>
        <begin position="266"/>
        <end position="322"/>
    </location>
</feature>
<evidence type="ECO:0000256" key="2">
    <source>
        <dbReference type="ARBA" id="ARBA00005594"/>
    </source>
</evidence>
<dbReference type="InterPro" id="IPR001412">
    <property type="entry name" value="aa-tRNA-synth_I_CS"/>
</dbReference>
<dbReference type="InterPro" id="IPR002300">
    <property type="entry name" value="aa-tRNA-synth_Ia"/>
</dbReference>
<evidence type="ECO:0000313" key="16">
    <source>
        <dbReference type="Proteomes" id="UP000481288"/>
    </source>
</evidence>
<evidence type="ECO:0000256" key="3">
    <source>
        <dbReference type="ARBA" id="ARBA00013165"/>
    </source>
</evidence>
<protein>
    <recommendedName>
        <fullName evidence="11">Isoleucine--tRNA ligase, mitochondrial</fullName>
        <ecNumber evidence="3">6.1.1.5</ecNumber>
    </recommendedName>
    <alternativeName>
        <fullName evidence="9">Isoleucyl-tRNA synthetase</fullName>
    </alternativeName>
</protein>
<dbReference type="InterPro" id="IPR050081">
    <property type="entry name" value="Ile-tRNA_ligase"/>
</dbReference>
<dbReference type="GO" id="GO:0002161">
    <property type="term" value="F:aminoacyl-tRNA deacylase activity"/>
    <property type="evidence" value="ECO:0007669"/>
    <property type="project" value="InterPro"/>
</dbReference>
<evidence type="ECO:0000256" key="9">
    <source>
        <dbReference type="ARBA" id="ARBA00032665"/>
    </source>
</evidence>
<feature type="region of interest" description="Disordered" evidence="12">
    <location>
        <begin position="517"/>
        <end position="564"/>
    </location>
</feature>
<dbReference type="PROSITE" id="PS00178">
    <property type="entry name" value="AA_TRNA_LIGASE_I"/>
    <property type="match status" value="1"/>
</dbReference>
<name>A0A7D8UR43_9HELO</name>
<dbReference type="Pfam" id="PF03676">
    <property type="entry name" value="PHAF1"/>
    <property type="match status" value="2"/>
</dbReference>
<dbReference type="OrthoDB" id="10264412at2759"/>
<feature type="region of interest" description="Disordered" evidence="12">
    <location>
        <begin position="346"/>
        <end position="366"/>
    </location>
</feature>
<keyword evidence="5" id="KW-0547">Nucleotide-binding</keyword>
<dbReference type="Gene3D" id="3.40.50.620">
    <property type="entry name" value="HUPs"/>
    <property type="match status" value="2"/>
</dbReference>
<dbReference type="FunFam" id="3.40.50.620:FF:000111">
    <property type="entry name" value="Mitochondrial isoleucyl-tRNA synthetase"/>
    <property type="match status" value="1"/>
</dbReference>
<proteinExistence type="inferred from homology"/>
<keyword evidence="8" id="KW-0030">Aminoacyl-tRNA synthetase</keyword>
<sequence length="1537" mass="170500">MSLFTAQVRPGQALGFLVLGATLHDILTRLKAEPQRFPKLDLTYEHAEPVKEPVVLSLAANGIRLRFDGPEQRLRLIEVLDFTKSHLTYNDRDVLRPAASIPAAPLQSGPTYRHIYQNLLGPTFPGEYVEPEAGDESAMGLYVLSYPGLAFSFPMHSSSWSPGKDVVSLLSSSASHPAASMAIFAGDSWPDARERLFTMTIDPLDAFAAVVKGKESVPAEVRLVKIHGEGRLELLRSRGHGPLWIQLGHTSPQELVAELGPPDAIYRKNDQRMSIHKPRQNTGTYNRPDPNDLRLQDDSTDTDQSSAHTATDDSDDENEEGEIAGNVSGECFYNYFYHGFDVLLSTPTSPSQRPPSKQGATHEHEVDNIVPTDASSRFVASKLVLHGNVPGSYPFNRHRRCRWEIQYLKPGKGKDIVNSETPFKDIENRLHEEWKSIYKNAEEAKARQRGMVLNRDWGDSPGSSVELLGGWEESVGERRSDIAGPGAEDIKGLGNTTLFGFPGLVFEVLKNGTVSGVTMPEPANTDTSENAPASGPPTMPVRPPGSWSSTLRLPKSAFPPRPLPADRDRYLKACTDDLYTWQRRERAAQSPFVLHDGPPYANGSLHIGHALNKILKDLILRTKIQSGSRVTYVPGWDCHGLPIEIKALEKQREHGEQTLDAVAVRRIARDLAEATVEEQKKGFKEWGVMGDWDNAWRTMDKGFEIRQLNVFRTIAKKGLIFRRYKPVYWSPSSRTALAEAELEYKVDHVSTAAFVQFKVTSVPEGLREKMGDMQVKNLCAVVWTTTPWTLPANRAIAVHSELEYVVVKSGEKGLIVAQSRVQELMKTLNQELPLAVWPFLGKELEGATYINSLRGKEAVEQPVIHADFVSADSGTGVVHLAPGHGMDDYEVCTRLGIEAAAPVNDLGCFTSAAHPDDPQALEGKPVLQAGGKAVLELLGENVLATHKYKHKYPYDWRTKLPVITRATEQWFADVGSVKNQALEALQDVNFLPQKGKARLESFVKGRSEWCISRQRAWGVPIPALYDEDGVAVLTDESVAHIIAVIDERGIDAWWTDATDDPAWVVPGLKGTYRRGKDTMDVWFDSGTSWTQTQEQADVYLEGSDQHRGWFQSSLLTHTSASGRIGAPFKTLITHGFTLDQKGKKMSKSIGNTIAPSQIMDGTLLPPYKARNSKIAVHQAMGADALRLWVASSDYTRDVVIGAPVLKFNQSALLKYRMIIKMLLGSMQTPLIRTSPVTKLDQIALVQLQAVMYEVQTAYQNYEFYRAVNAINRWINTDLSAFYLEAMKDRLYCGDGGGVLEEIFHGLLKMLAPITPNLVEEAWDYRPQWMKASSQTHPSLRPLTEPVSDAERCDVAELEIRDEVPVLLAANTAIKTVQEEARGKKLIGSSLESSVVLTLPPRLLEVFERYREELASIFVVSSVQLVQEKTAEVEAEVEPADEALSDPATIILSAAEPSNSIQPPRETSTLLPTHPVWEFSSIFSILDEKATVTIVPPNAEKCPRCWRFMAEEESLCGRCEGVVKDTKDDRLVGSVVDV</sequence>
<dbReference type="Gene3D" id="1.10.730.20">
    <property type="match status" value="1"/>
</dbReference>
<dbReference type="PRINTS" id="PR00984">
    <property type="entry name" value="TRNASYNTHILE"/>
</dbReference>
<reference evidence="15 16" key="1">
    <citation type="submission" date="2018-05" db="EMBL/GenBank/DDBJ databases">
        <title>Whole genome sequencing for identification of molecular markers to develop diagnostic detection tools for the regulated plant pathogen Lachnellula willkommii.</title>
        <authorList>
            <person name="Giroux E."/>
            <person name="Bilodeau G."/>
        </authorList>
    </citation>
    <scope>NUCLEOTIDE SEQUENCE [LARGE SCALE GENOMIC DNA]</scope>
    <source>
        <strain evidence="15 16">CBS 625.97</strain>
    </source>
</reference>
<accession>A0A7D8UR43</accession>
<dbReference type="GO" id="GO:0000049">
    <property type="term" value="F:tRNA binding"/>
    <property type="evidence" value="ECO:0007669"/>
    <property type="project" value="InterPro"/>
</dbReference>
<dbReference type="EC" id="6.1.1.5" evidence="3"/>
<keyword evidence="4 15" id="KW-0436">Ligase</keyword>
<dbReference type="Proteomes" id="UP000481288">
    <property type="component" value="Unassembled WGS sequence"/>
</dbReference>
<dbReference type="InterPro" id="IPR009008">
    <property type="entry name" value="Val/Leu/Ile-tRNA-synth_edit"/>
</dbReference>
<comment type="similarity">
    <text evidence="2">Belongs to the class-I aminoacyl-tRNA synthetase family.</text>
</comment>
<dbReference type="CDD" id="cd00818">
    <property type="entry name" value="IleRS_core"/>
    <property type="match status" value="1"/>
</dbReference>
<dbReference type="InterPro" id="IPR002301">
    <property type="entry name" value="Ile-tRNA-ligase"/>
</dbReference>
<evidence type="ECO:0000256" key="4">
    <source>
        <dbReference type="ARBA" id="ARBA00022598"/>
    </source>
</evidence>
<dbReference type="InterPro" id="IPR009080">
    <property type="entry name" value="tRNAsynth_Ia_anticodon-bd"/>
</dbReference>
<keyword evidence="6" id="KW-0067">ATP-binding</keyword>
<evidence type="ECO:0000256" key="7">
    <source>
        <dbReference type="ARBA" id="ARBA00022917"/>
    </source>
</evidence>
<dbReference type="SUPFAM" id="SSF47323">
    <property type="entry name" value="Anticodon-binding domain of a subclass of class I aminoacyl-tRNA synthetases"/>
    <property type="match status" value="1"/>
</dbReference>
<dbReference type="GO" id="GO:0005524">
    <property type="term" value="F:ATP binding"/>
    <property type="evidence" value="ECO:0007669"/>
    <property type="project" value="UniProtKB-KW"/>
</dbReference>
<gene>
    <name evidence="15" type="primary">ism1</name>
    <name evidence="15" type="ORF">LCER1_G005418</name>
</gene>
<dbReference type="InterPro" id="IPR005373">
    <property type="entry name" value="PHAF1"/>
</dbReference>
<dbReference type="Pfam" id="PF00133">
    <property type="entry name" value="tRNA-synt_1"/>
    <property type="match status" value="1"/>
</dbReference>
<dbReference type="PANTHER" id="PTHR42765:SF1">
    <property type="entry name" value="ISOLEUCINE--TRNA LIGASE, MITOCHONDRIAL"/>
    <property type="match status" value="1"/>
</dbReference>
<feature type="domain" description="Aminoacyl-tRNA synthetase class Ia" evidence="13">
    <location>
        <begin position="576"/>
        <end position="1199"/>
    </location>
</feature>
<evidence type="ECO:0000256" key="12">
    <source>
        <dbReference type="SAM" id="MobiDB-lite"/>
    </source>
</evidence>
<evidence type="ECO:0000256" key="10">
    <source>
        <dbReference type="ARBA" id="ARBA00048359"/>
    </source>
</evidence>
<evidence type="ECO:0000256" key="8">
    <source>
        <dbReference type="ARBA" id="ARBA00023146"/>
    </source>
</evidence>
<dbReference type="GO" id="GO:0005739">
    <property type="term" value="C:mitochondrion"/>
    <property type="evidence" value="ECO:0007669"/>
    <property type="project" value="UniProtKB-SubCell"/>
</dbReference>
<evidence type="ECO:0000256" key="1">
    <source>
        <dbReference type="ARBA" id="ARBA00004173"/>
    </source>
</evidence>
<feature type="domain" description="Methionyl/Valyl/Leucyl/Isoleucyl-tRNA synthetase anticodon-binding" evidence="14">
    <location>
        <begin position="1240"/>
        <end position="1394"/>
    </location>
</feature>
<comment type="subcellular location">
    <subcellularLocation>
        <location evidence="1">Mitochondrion</location>
    </subcellularLocation>
</comment>
<comment type="catalytic activity">
    <reaction evidence="10">
        <text>tRNA(Ile) + L-isoleucine + ATP = L-isoleucyl-tRNA(Ile) + AMP + diphosphate</text>
        <dbReference type="Rhea" id="RHEA:11060"/>
        <dbReference type="Rhea" id="RHEA-COMP:9666"/>
        <dbReference type="Rhea" id="RHEA-COMP:9695"/>
        <dbReference type="ChEBI" id="CHEBI:30616"/>
        <dbReference type="ChEBI" id="CHEBI:33019"/>
        <dbReference type="ChEBI" id="CHEBI:58045"/>
        <dbReference type="ChEBI" id="CHEBI:78442"/>
        <dbReference type="ChEBI" id="CHEBI:78528"/>
        <dbReference type="ChEBI" id="CHEBI:456215"/>
        <dbReference type="EC" id="6.1.1.5"/>
    </reaction>
</comment>
<evidence type="ECO:0000256" key="11">
    <source>
        <dbReference type="ARBA" id="ARBA00068280"/>
    </source>
</evidence>
<dbReference type="PANTHER" id="PTHR42765">
    <property type="entry name" value="SOLEUCYL-TRNA SYNTHETASE"/>
    <property type="match status" value="1"/>
</dbReference>
<dbReference type="GO" id="GO:0032543">
    <property type="term" value="P:mitochondrial translation"/>
    <property type="evidence" value="ECO:0007669"/>
    <property type="project" value="TreeGrafter"/>
</dbReference>
<dbReference type="GO" id="GO:0006428">
    <property type="term" value="P:isoleucyl-tRNA aminoacylation"/>
    <property type="evidence" value="ECO:0007669"/>
    <property type="project" value="InterPro"/>
</dbReference>
<dbReference type="InterPro" id="IPR033708">
    <property type="entry name" value="Anticodon_Ile_BEm"/>
</dbReference>
<comment type="caution">
    <text evidence="15">The sequence shown here is derived from an EMBL/GenBank/DDBJ whole genome shotgun (WGS) entry which is preliminary data.</text>
</comment>
<dbReference type="NCBIfam" id="TIGR00392">
    <property type="entry name" value="ileS"/>
    <property type="match status" value="1"/>
</dbReference>